<evidence type="ECO:0000313" key="2">
    <source>
        <dbReference type="EMBL" id="GBN65960.1"/>
    </source>
</evidence>
<dbReference type="InterPro" id="IPR001584">
    <property type="entry name" value="Integrase_cat-core"/>
</dbReference>
<accession>A0A4Y2QRR9</accession>
<dbReference type="PANTHER" id="PTHR47331:SF1">
    <property type="entry name" value="GAG-LIKE PROTEIN"/>
    <property type="match status" value="1"/>
</dbReference>
<reference evidence="2 3" key="1">
    <citation type="journal article" date="2019" name="Sci. Rep.">
        <title>Orb-weaving spider Araneus ventricosus genome elucidates the spidroin gene catalogue.</title>
        <authorList>
            <person name="Kono N."/>
            <person name="Nakamura H."/>
            <person name="Ohtoshi R."/>
            <person name="Moran D.A.P."/>
            <person name="Shinohara A."/>
            <person name="Yoshida Y."/>
            <person name="Fujiwara M."/>
            <person name="Mori M."/>
            <person name="Tomita M."/>
            <person name="Arakawa K."/>
        </authorList>
    </citation>
    <scope>NUCLEOTIDE SEQUENCE [LARGE SCALE GENOMIC DNA]</scope>
</reference>
<proteinExistence type="predicted"/>
<feature type="domain" description="Integrase catalytic" evidence="1">
    <location>
        <begin position="78"/>
        <end position="175"/>
    </location>
</feature>
<evidence type="ECO:0000259" key="1">
    <source>
        <dbReference type="Pfam" id="PF00665"/>
    </source>
</evidence>
<dbReference type="GO" id="GO:0015074">
    <property type="term" value="P:DNA integration"/>
    <property type="evidence" value="ECO:0007669"/>
    <property type="project" value="InterPro"/>
</dbReference>
<dbReference type="GO" id="GO:0003676">
    <property type="term" value="F:nucleic acid binding"/>
    <property type="evidence" value="ECO:0007669"/>
    <property type="project" value="InterPro"/>
</dbReference>
<dbReference type="Pfam" id="PF00665">
    <property type="entry name" value="rve"/>
    <property type="match status" value="1"/>
</dbReference>
<organism evidence="2 3">
    <name type="scientific">Araneus ventricosus</name>
    <name type="common">Orbweaver spider</name>
    <name type="synonym">Epeira ventricosa</name>
    <dbReference type="NCBI Taxonomy" id="182803"/>
    <lineage>
        <taxon>Eukaryota</taxon>
        <taxon>Metazoa</taxon>
        <taxon>Ecdysozoa</taxon>
        <taxon>Arthropoda</taxon>
        <taxon>Chelicerata</taxon>
        <taxon>Arachnida</taxon>
        <taxon>Araneae</taxon>
        <taxon>Araneomorphae</taxon>
        <taxon>Entelegynae</taxon>
        <taxon>Araneoidea</taxon>
        <taxon>Araneidae</taxon>
        <taxon>Araneus</taxon>
    </lineage>
</organism>
<dbReference type="Proteomes" id="UP000499080">
    <property type="component" value="Unassembled WGS sequence"/>
</dbReference>
<dbReference type="InterPro" id="IPR036397">
    <property type="entry name" value="RNaseH_sf"/>
</dbReference>
<protein>
    <recommendedName>
        <fullName evidence="1">Integrase catalytic domain-containing protein</fullName>
    </recommendedName>
</protein>
<dbReference type="EMBL" id="BGPR01014611">
    <property type="protein sequence ID" value="GBN65960.1"/>
    <property type="molecule type" value="Genomic_DNA"/>
</dbReference>
<dbReference type="Gene3D" id="3.30.420.10">
    <property type="entry name" value="Ribonuclease H-like superfamily/Ribonuclease H"/>
    <property type="match status" value="1"/>
</dbReference>
<evidence type="ECO:0000313" key="3">
    <source>
        <dbReference type="Proteomes" id="UP000499080"/>
    </source>
</evidence>
<name>A0A4Y2QRR9_ARAVE</name>
<gene>
    <name evidence="2" type="ORF">AVEN_145908_1</name>
</gene>
<sequence>MLLSSLVLFLTRQKFWIPDGRSTVRHEIKRCIVCCRLNAKPSNPKMGDLPAIRITKARPFDRDGVNFAGSLITKCQHIRKVTEFKSYICLFTCAATRAVHLKLVSSLYTEKLLAAFRRFIARRRHPSEILSDNGSNFIGSANYLKQLFKLVRQPQVQDFLTLRNIHWKFIPPYAPNFGRV</sequence>
<keyword evidence="3" id="KW-1185">Reference proteome</keyword>
<comment type="caution">
    <text evidence="2">The sequence shown here is derived from an EMBL/GenBank/DDBJ whole genome shotgun (WGS) entry which is preliminary data.</text>
</comment>
<dbReference type="OrthoDB" id="6428866at2759"/>
<dbReference type="PANTHER" id="PTHR47331">
    <property type="entry name" value="PHD-TYPE DOMAIN-CONTAINING PROTEIN"/>
    <property type="match status" value="1"/>
</dbReference>
<dbReference type="AlphaFoldDB" id="A0A4Y2QRR9"/>
<dbReference type="SUPFAM" id="SSF53098">
    <property type="entry name" value="Ribonuclease H-like"/>
    <property type="match status" value="1"/>
</dbReference>
<dbReference type="InterPro" id="IPR012337">
    <property type="entry name" value="RNaseH-like_sf"/>
</dbReference>